<feature type="transmembrane region" description="Helical" evidence="1">
    <location>
        <begin position="178"/>
        <end position="197"/>
    </location>
</feature>
<organism evidence="3 4">
    <name type="scientific">Calocera cornea HHB12733</name>
    <dbReference type="NCBI Taxonomy" id="1353952"/>
    <lineage>
        <taxon>Eukaryota</taxon>
        <taxon>Fungi</taxon>
        <taxon>Dikarya</taxon>
        <taxon>Basidiomycota</taxon>
        <taxon>Agaricomycotina</taxon>
        <taxon>Dacrymycetes</taxon>
        <taxon>Dacrymycetales</taxon>
        <taxon>Dacrymycetaceae</taxon>
        <taxon>Calocera</taxon>
    </lineage>
</organism>
<feature type="chain" id="PRO_5007857074" evidence="2">
    <location>
        <begin position="19"/>
        <end position="198"/>
    </location>
</feature>
<dbReference type="EMBL" id="KV424012">
    <property type="protein sequence ID" value="KZT54516.1"/>
    <property type="molecule type" value="Genomic_DNA"/>
</dbReference>
<keyword evidence="1" id="KW-0812">Transmembrane</keyword>
<dbReference type="Proteomes" id="UP000076842">
    <property type="component" value="Unassembled WGS sequence"/>
</dbReference>
<accession>A0A165EBP4</accession>
<keyword evidence="1" id="KW-1133">Transmembrane helix</keyword>
<gene>
    <name evidence="3" type="ORF">CALCODRAFT_556902</name>
</gene>
<name>A0A165EBP4_9BASI</name>
<keyword evidence="1" id="KW-0472">Membrane</keyword>
<sequence length="198" mass="20137">MIFTSILSIALLAAPTFAARLTSRKPTTSTVEGAANLTVSGSNGVIVDCTPDGNCISSNANGSNETLILDCTDGVCTNSTSVYCPNDICLSTPTNMLIWNNLYVNVSAGQTCLYGSSTQQLPVSCLTCVIETTQGDYTLDQLEQSCQSVNGAATSTGASNGPTVTPKSNGGLALADMIIGWAGIAPVVIGAIAGALLM</sequence>
<evidence type="ECO:0000256" key="2">
    <source>
        <dbReference type="SAM" id="SignalP"/>
    </source>
</evidence>
<feature type="signal peptide" evidence="2">
    <location>
        <begin position="1"/>
        <end position="18"/>
    </location>
</feature>
<keyword evidence="2" id="KW-0732">Signal</keyword>
<evidence type="ECO:0000313" key="3">
    <source>
        <dbReference type="EMBL" id="KZT54516.1"/>
    </source>
</evidence>
<evidence type="ECO:0000256" key="1">
    <source>
        <dbReference type="SAM" id="Phobius"/>
    </source>
</evidence>
<reference evidence="3 4" key="1">
    <citation type="journal article" date="2016" name="Mol. Biol. Evol.">
        <title>Comparative Genomics of Early-Diverging Mushroom-Forming Fungi Provides Insights into the Origins of Lignocellulose Decay Capabilities.</title>
        <authorList>
            <person name="Nagy L.G."/>
            <person name="Riley R."/>
            <person name="Tritt A."/>
            <person name="Adam C."/>
            <person name="Daum C."/>
            <person name="Floudas D."/>
            <person name="Sun H."/>
            <person name="Yadav J.S."/>
            <person name="Pangilinan J."/>
            <person name="Larsson K.H."/>
            <person name="Matsuura K."/>
            <person name="Barry K."/>
            <person name="Labutti K."/>
            <person name="Kuo R."/>
            <person name="Ohm R.A."/>
            <person name="Bhattacharya S.S."/>
            <person name="Shirouzu T."/>
            <person name="Yoshinaga Y."/>
            <person name="Martin F.M."/>
            <person name="Grigoriev I.V."/>
            <person name="Hibbett D.S."/>
        </authorList>
    </citation>
    <scope>NUCLEOTIDE SEQUENCE [LARGE SCALE GENOMIC DNA]</scope>
    <source>
        <strain evidence="3 4">HHB12733</strain>
    </source>
</reference>
<dbReference type="AlphaFoldDB" id="A0A165EBP4"/>
<proteinExistence type="predicted"/>
<keyword evidence="4" id="KW-1185">Reference proteome</keyword>
<dbReference type="InParanoid" id="A0A165EBP4"/>
<evidence type="ECO:0000313" key="4">
    <source>
        <dbReference type="Proteomes" id="UP000076842"/>
    </source>
</evidence>
<protein>
    <submittedName>
        <fullName evidence="3">Uncharacterized protein</fullName>
    </submittedName>
</protein>